<dbReference type="AlphaFoldDB" id="A0AAJ6X3Y4"/>
<organism evidence="5 6">
    <name type="scientific">Populus euphratica</name>
    <name type="common">Euphrates poplar</name>
    <dbReference type="NCBI Taxonomy" id="75702"/>
    <lineage>
        <taxon>Eukaryota</taxon>
        <taxon>Viridiplantae</taxon>
        <taxon>Streptophyta</taxon>
        <taxon>Embryophyta</taxon>
        <taxon>Tracheophyta</taxon>
        <taxon>Spermatophyta</taxon>
        <taxon>Magnoliopsida</taxon>
        <taxon>eudicotyledons</taxon>
        <taxon>Gunneridae</taxon>
        <taxon>Pentapetalae</taxon>
        <taxon>rosids</taxon>
        <taxon>fabids</taxon>
        <taxon>Malpighiales</taxon>
        <taxon>Salicaceae</taxon>
        <taxon>Saliceae</taxon>
        <taxon>Populus</taxon>
    </lineage>
</organism>
<dbReference type="Proteomes" id="UP000694918">
    <property type="component" value="Unplaced"/>
</dbReference>
<evidence type="ECO:0000256" key="2">
    <source>
        <dbReference type="RuleBase" id="RU369065"/>
    </source>
</evidence>
<dbReference type="PANTHER" id="PTHR33077:SF17">
    <property type="entry name" value="PROTEIN TIFY 5B"/>
    <property type="match status" value="1"/>
</dbReference>
<evidence type="ECO:0000313" key="5">
    <source>
        <dbReference type="Proteomes" id="UP000694918"/>
    </source>
</evidence>
<name>A0AAJ6X3Y4_POPEU</name>
<dbReference type="Pfam" id="PF09425">
    <property type="entry name" value="Jas_motif"/>
    <property type="match status" value="1"/>
</dbReference>
<feature type="domain" description="Tify" evidence="4">
    <location>
        <begin position="34"/>
        <end position="68"/>
    </location>
</feature>
<dbReference type="PROSITE" id="PS51320">
    <property type="entry name" value="TIFY"/>
    <property type="match status" value="1"/>
</dbReference>
<comment type="similarity">
    <text evidence="1 2">Belongs to the TIFY/JAZ family.</text>
</comment>
<keyword evidence="5" id="KW-1185">Reference proteome</keyword>
<feature type="compositionally biased region" description="Low complexity" evidence="3">
    <location>
        <begin position="12"/>
        <end position="22"/>
    </location>
</feature>
<dbReference type="RefSeq" id="XP_011004469.1">
    <property type="nucleotide sequence ID" value="XM_011006167.1"/>
</dbReference>
<protein>
    <recommendedName>
        <fullName evidence="2">Protein TIFY</fullName>
    </recommendedName>
    <alternativeName>
        <fullName evidence="2">Jasmonate ZIM domain-containing protein</fullName>
    </alternativeName>
</protein>
<dbReference type="InterPro" id="IPR010399">
    <property type="entry name" value="Tify_dom"/>
</dbReference>
<comment type="subcellular location">
    <subcellularLocation>
        <location evidence="2">Nucleus</location>
    </subcellularLocation>
</comment>
<evidence type="ECO:0000259" key="4">
    <source>
        <dbReference type="PROSITE" id="PS51320"/>
    </source>
</evidence>
<dbReference type="PANTHER" id="PTHR33077">
    <property type="entry name" value="PROTEIN TIFY 4A-RELATED-RELATED"/>
    <property type="match status" value="1"/>
</dbReference>
<dbReference type="KEGG" id="peu:105110955"/>
<dbReference type="InterPro" id="IPR018467">
    <property type="entry name" value="CCT_CS"/>
</dbReference>
<gene>
    <name evidence="6" type="primary">LOC105110955</name>
</gene>
<comment type="function">
    <text evidence="2">Repressor of jasmonate responses.</text>
</comment>
<dbReference type="SMART" id="SM00979">
    <property type="entry name" value="TIFY"/>
    <property type="match status" value="1"/>
</dbReference>
<feature type="region of interest" description="Disordered" evidence="3">
    <location>
        <begin position="69"/>
        <end position="97"/>
    </location>
</feature>
<dbReference type="GO" id="GO:0031347">
    <property type="term" value="P:regulation of defense response"/>
    <property type="evidence" value="ECO:0007669"/>
    <property type="project" value="UniProtKB-UniRule"/>
</dbReference>
<sequence>MRRDSNLDLCLSPMAPSSSSPSTTCHQNLMDIEPAMRQQHLTIFYNGRISVCDVTEFQARAIIWLASREEEERSNTARSNQAPKPLHSQLYSPPGLSLKRSLQRFLQKRKKRAEAISPYRQ</sequence>
<dbReference type="GO" id="GO:2000022">
    <property type="term" value="P:regulation of jasmonic acid mediated signaling pathway"/>
    <property type="evidence" value="ECO:0007669"/>
    <property type="project" value="UniProtKB-UniRule"/>
</dbReference>
<evidence type="ECO:0000256" key="1">
    <source>
        <dbReference type="ARBA" id="ARBA00008614"/>
    </source>
</evidence>
<comment type="domain">
    <text evidence="2">The jas domain is required for interaction with COI1.</text>
</comment>
<proteinExistence type="inferred from homology"/>
<evidence type="ECO:0000313" key="6">
    <source>
        <dbReference type="RefSeq" id="XP_011004469.1"/>
    </source>
</evidence>
<dbReference type="GO" id="GO:0009611">
    <property type="term" value="P:response to wounding"/>
    <property type="evidence" value="ECO:0007669"/>
    <property type="project" value="UniProtKB-UniRule"/>
</dbReference>
<dbReference type="InterPro" id="IPR040390">
    <property type="entry name" value="TIFY/JAZ"/>
</dbReference>
<dbReference type="GO" id="GO:0005634">
    <property type="term" value="C:nucleus"/>
    <property type="evidence" value="ECO:0007669"/>
    <property type="project" value="UniProtKB-SubCell"/>
</dbReference>
<accession>A0AAJ6X3Y4</accession>
<keyword evidence="2" id="KW-1184">Jasmonic acid signaling pathway</keyword>
<dbReference type="Pfam" id="PF06200">
    <property type="entry name" value="tify"/>
    <property type="match status" value="1"/>
</dbReference>
<keyword evidence="2" id="KW-0539">Nucleus</keyword>
<feature type="region of interest" description="Disordered" evidence="3">
    <location>
        <begin position="1"/>
        <end position="26"/>
    </location>
</feature>
<reference evidence="6" key="1">
    <citation type="submission" date="2025-08" db="UniProtKB">
        <authorList>
            <consortium name="RefSeq"/>
        </authorList>
    </citation>
    <scope>IDENTIFICATION</scope>
</reference>
<evidence type="ECO:0000256" key="3">
    <source>
        <dbReference type="SAM" id="MobiDB-lite"/>
    </source>
</evidence>
<dbReference type="GeneID" id="105110955"/>